<accession>A0A1J5HFY5</accession>
<dbReference type="Proteomes" id="UP000183758">
    <property type="component" value="Unassembled WGS sequence"/>
</dbReference>
<reference evidence="1 2" key="1">
    <citation type="journal article" date="2016" name="Environ. Microbiol.">
        <title>Genomic resolution of a cold subsurface aquifer community provides metabolic insights for novel microbes adapted to high CO concentrations.</title>
        <authorList>
            <person name="Probst A.J."/>
            <person name="Castelle C.J."/>
            <person name="Singh A."/>
            <person name="Brown C.T."/>
            <person name="Anantharaman K."/>
            <person name="Sharon I."/>
            <person name="Hug L.A."/>
            <person name="Burstein D."/>
            <person name="Emerson J.B."/>
            <person name="Thomas B.C."/>
            <person name="Banfield J.F."/>
        </authorList>
    </citation>
    <scope>NUCLEOTIDE SEQUENCE [LARGE SCALE GENOMIC DNA]</scope>
    <source>
        <strain evidence="1">CG2_30_33_16</strain>
    </source>
</reference>
<sequence length="213" mass="24283">MNKSILITRPNHDLATTYLYWWSKKVIDKCQEKEIKYFDLKGKKASKKNFDSYLKRNNPSFIFINGHGSEEVVTGWDNEILLKVGGQLDVRGRIIYARSCMAGLKLGKVSVDSGAKTFIGYTKNYVLLFLTTKKTRPLSDNLSALFLEPSNLIPISLINGNTVEEADRKSKNLMKKNLREILSSNKSDKKEIASYLWHDIKYQTVIGNNLAKI</sequence>
<protein>
    <recommendedName>
        <fullName evidence="3">Gingipain domain-containing protein</fullName>
    </recommendedName>
</protein>
<evidence type="ECO:0008006" key="3">
    <source>
        <dbReference type="Google" id="ProtNLM"/>
    </source>
</evidence>
<gene>
    <name evidence="1" type="ORF">AUK04_02745</name>
</gene>
<dbReference type="AlphaFoldDB" id="A0A1J5HFY5"/>
<evidence type="ECO:0000313" key="2">
    <source>
        <dbReference type="Proteomes" id="UP000183758"/>
    </source>
</evidence>
<name>A0A1J5HFY5_9BACT</name>
<proteinExistence type="predicted"/>
<dbReference type="EMBL" id="MNZM01000066">
    <property type="protein sequence ID" value="OIP84073.1"/>
    <property type="molecule type" value="Genomic_DNA"/>
</dbReference>
<comment type="caution">
    <text evidence="1">The sequence shown here is derived from an EMBL/GenBank/DDBJ whole genome shotgun (WGS) entry which is preliminary data.</text>
</comment>
<organism evidence="1 2">
    <name type="scientific">Candidatus Roizmanbacteria bacterium CG2_30_33_16</name>
    <dbReference type="NCBI Taxonomy" id="1805340"/>
    <lineage>
        <taxon>Bacteria</taxon>
        <taxon>Candidatus Roizmaniibacteriota</taxon>
    </lineage>
</organism>
<evidence type="ECO:0000313" key="1">
    <source>
        <dbReference type="EMBL" id="OIP84073.1"/>
    </source>
</evidence>